<name>A0ACC8EM06_9PEZI</name>
<protein>
    <submittedName>
        <fullName evidence="1">Uncharacterized protein</fullName>
    </submittedName>
</protein>
<evidence type="ECO:0000313" key="2">
    <source>
        <dbReference type="Proteomes" id="UP000250078"/>
    </source>
</evidence>
<evidence type="ECO:0000313" key="1">
    <source>
        <dbReference type="EMBL" id="OCK87328.1"/>
    </source>
</evidence>
<dbReference type="EMBL" id="KV748263">
    <property type="protein sequence ID" value="OCK87328.1"/>
    <property type="molecule type" value="Genomic_DNA"/>
</dbReference>
<sequence length="120" mass="13675">MPAIRGSKSKKKTRRYTRDLDQIHADLSSEAHLAQYKKTKAVEDLPGLGQWYCKECAKWFEGEANFTSHRRGKNHKRRLRQLREEPHTQKESEAAIGLSTDNGKHTNTVMEIDDGPVASA</sequence>
<proteinExistence type="predicted"/>
<dbReference type="Proteomes" id="UP000250078">
    <property type="component" value="Unassembled WGS sequence"/>
</dbReference>
<accession>A0ACC8EM06</accession>
<keyword evidence="2" id="KW-1185">Reference proteome</keyword>
<gene>
    <name evidence="1" type="ORF">K441DRAFT_648779</name>
</gene>
<reference evidence="1 2" key="1">
    <citation type="journal article" date="2016" name="Nat. Commun.">
        <title>Ectomycorrhizal ecology is imprinted in the genome of the dominant symbiotic fungus Cenococcum geophilum.</title>
        <authorList>
            <consortium name="DOE Joint Genome Institute"/>
            <person name="Peter M."/>
            <person name="Kohler A."/>
            <person name="Ohm R.A."/>
            <person name="Kuo A."/>
            <person name="Krutzmann J."/>
            <person name="Morin E."/>
            <person name="Arend M."/>
            <person name="Barry K.W."/>
            <person name="Binder M."/>
            <person name="Choi C."/>
            <person name="Clum A."/>
            <person name="Copeland A."/>
            <person name="Grisel N."/>
            <person name="Haridas S."/>
            <person name="Kipfer T."/>
            <person name="LaButti K."/>
            <person name="Lindquist E."/>
            <person name="Lipzen A."/>
            <person name="Maire R."/>
            <person name="Meier B."/>
            <person name="Mihaltcheva S."/>
            <person name="Molinier V."/>
            <person name="Murat C."/>
            <person name="Poggeler S."/>
            <person name="Quandt C.A."/>
            <person name="Sperisen C."/>
            <person name="Tritt A."/>
            <person name="Tisserant E."/>
            <person name="Crous P.W."/>
            <person name="Henrissat B."/>
            <person name="Nehls U."/>
            <person name="Egli S."/>
            <person name="Spatafora J.W."/>
            <person name="Grigoriev I.V."/>
            <person name="Martin F.M."/>
        </authorList>
    </citation>
    <scope>NUCLEOTIDE SEQUENCE [LARGE SCALE GENOMIC DNA]</scope>
    <source>
        <strain evidence="1 2">1.58</strain>
    </source>
</reference>
<organism evidence="1 2">
    <name type="scientific">Cenococcum geophilum 1.58</name>
    <dbReference type="NCBI Taxonomy" id="794803"/>
    <lineage>
        <taxon>Eukaryota</taxon>
        <taxon>Fungi</taxon>
        <taxon>Dikarya</taxon>
        <taxon>Ascomycota</taxon>
        <taxon>Pezizomycotina</taxon>
        <taxon>Dothideomycetes</taxon>
        <taxon>Pleosporomycetidae</taxon>
        <taxon>Gloniales</taxon>
        <taxon>Gloniaceae</taxon>
        <taxon>Cenococcum</taxon>
    </lineage>
</organism>